<evidence type="ECO:0000313" key="2">
    <source>
        <dbReference type="Ensembl" id="ENSECRP00000008040.1"/>
    </source>
</evidence>
<dbReference type="AlphaFoldDB" id="A0A8C4RWW7"/>
<evidence type="ECO:0000313" key="3">
    <source>
        <dbReference type="Proteomes" id="UP000694620"/>
    </source>
</evidence>
<reference evidence="2" key="3">
    <citation type="submission" date="2025-09" db="UniProtKB">
        <authorList>
            <consortium name="Ensembl"/>
        </authorList>
    </citation>
    <scope>IDENTIFICATION</scope>
</reference>
<protein>
    <recommendedName>
        <fullName evidence="4">Cornifelin</fullName>
    </recommendedName>
</protein>
<reference evidence="2" key="1">
    <citation type="submission" date="2021-06" db="EMBL/GenBank/DDBJ databases">
        <authorList>
            <consortium name="Wellcome Sanger Institute Data Sharing"/>
        </authorList>
    </citation>
    <scope>NUCLEOTIDE SEQUENCE [LARGE SCALE GENOMIC DNA]</scope>
</reference>
<dbReference type="Pfam" id="PF04749">
    <property type="entry name" value="PLAC8"/>
    <property type="match status" value="1"/>
</dbReference>
<keyword evidence="3" id="KW-1185">Reference proteome</keyword>
<proteinExistence type="inferred from homology"/>
<dbReference type="Proteomes" id="UP000694620">
    <property type="component" value="Chromosome 7"/>
</dbReference>
<evidence type="ECO:0000256" key="1">
    <source>
        <dbReference type="ARBA" id="ARBA00009024"/>
    </source>
</evidence>
<name>A0A8C4RWW7_ERPCA</name>
<evidence type="ECO:0008006" key="4">
    <source>
        <dbReference type="Google" id="ProtNLM"/>
    </source>
</evidence>
<comment type="similarity">
    <text evidence="1">Belongs to the cornifelin family.</text>
</comment>
<sequence length="107" mass="12132">MDVVNRQPQSTNVHRTTDWTTGVCECFDDMPVCLLGTFVPCVLACIISKQYGECLCLPCLPGTLMSLRTGIRERHHVQGSIVEDWFMLCCIPHCALCQMSRELKIRQ</sequence>
<dbReference type="InterPro" id="IPR006461">
    <property type="entry name" value="PLAC_motif_containing"/>
</dbReference>
<dbReference type="GeneTree" id="ENSGT00940000161202"/>
<dbReference type="PANTHER" id="PTHR15907">
    <property type="entry name" value="DUF614 FAMILY PROTEIN-RELATED"/>
    <property type="match status" value="1"/>
</dbReference>
<organism evidence="2 3">
    <name type="scientific">Erpetoichthys calabaricus</name>
    <name type="common">Rope fish</name>
    <name type="synonym">Calamoichthys calabaricus</name>
    <dbReference type="NCBI Taxonomy" id="27687"/>
    <lineage>
        <taxon>Eukaryota</taxon>
        <taxon>Metazoa</taxon>
        <taxon>Chordata</taxon>
        <taxon>Craniata</taxon>
        <taxon>Vertebrata</taxon>
        <taxon>Euteleostomi</taxon>
        <taxon>Actinopterygii</taxon>
        <taxon>Polypteriformes</taxon>
        <taxon>Polypteridae</taxon>
        <taxon>Erpetoichthys</taxon>
    </lineage>
</organism>
<accession>A0A8C4RWW7</accession>
<dbReference type="Ensembl" id="ENSECRT00000008168.1">
    <property type="protein sequence ID" value="ENSECRP00000008040.1"/>
    <property type="gene ID" value="ENSECRG00000005364.1"/>
</dbReference>
<dbReference type="NCBIfam" id="TIGR01571">
    <property type="entry name" value="A_thal_Cys_rich"/>
    <property type="match status" value="1"/>
</dbReference>
<reference evidence="2" key="2">
    <citation type="submission" date="2025-08" db="UniProtKB">
        <authorList>
            <consortium name="Ensembl"/>
        </authorList>
    </citation>
    <scope>IDENTIFICATION</scope>
</reference>